<keyword evidence="2" id="KW-1185">Reference proteome</keyword>
<protein>
    <recommendedName>
        <fullName evidence="3">Serine protease</fullName>
    </recommendedName>
</protein>
<dbReference type="OrthoDB" id="9255709at2"/>
<evidence type="ECO:0008006" key="3">
    <source>
        <dbReference type="Google" id="ProtNLM"/>
    </source>
</evidence>
<proteinExistence type="predicted"/>
<dbReference type="RefSeq" id="WP_111340209.1">
    <property type="nucleotide sequence ID" value="NZ_QLII01000001.1"/>
</dbReference>
<name>A0A327NDZ9_9BACT</name>
<gene>
    <name evidence="1" type="ORF">HMF3257_00725</name>
</gene>
<accession>A0A327NDZ9</accession>
<evidence type="ECO:0000313" key="1">
    <source>
        <dbReference type="EMBL" id="RAI73327.1"/>
    </source>
</evidence>
<reference evidence="1 2" key="1">
    <citation type="submission" date="2018-06" db="EMBL/GenBank/DDBJ databases">
        <title>Spirosoma sp. HMF3257 Genome sequencing and assembly.</title>
        <authorList>
            <person name="Kang H."/>
            <person name="Cha I."/>
            <person name="Kim H."/>
            <person name="Kang J."/>
            <person name="Joh K."/>
        </authorList>
    </citation>
    <scope>NUCLEOTIDE SEQUENCE [LARGE SCALE GENOMIC DNA]</scope>
    <source>
        <strain evidence="1 2">HMF3257</strain>
    </source>
</reference>
<dbReference type="AlphaFoldDB" id="A0A327NDZ9"/>
<organism evidence="1 2">
    <name type="scientific">Spirosoma telluris</name>
    <dbReference type="NCBI Taxonomy" id="2183553"/>
    <lineage>
        <taxon>Bacteria</taxon>
        <taxon>Pseudomonadati</taxon>
        <taxon>Bacteroidota</taxon>
        <taxon>Cytophagia</taxon>
        <taxon>Cytophagales</taxon>
        <taxon>Cytophagaceae</taxon>
        <taxon>Spirosoma</taxon>
    </lineage>
</organism>
<dbReference type="EMBL" id="QLII01000001">
    <property type="protein sequence ID" value="RAI73327.1"/>
    <property type="molecule type" value="Genomic_DNA"/>
</dbReference>
<evidence type="ECO:0000313" key="2">
    <source>
        <dbReference type="Proteomes" id="UP000249016"/>
    </source>
</evidence>
<dbReference type="Proteomes" id="UP000249016">
    <property type="component" value="Unassembled WGS sequence"/>
</dbReference>
<sequence length="336" mass="36683">MIPEQAWQLVPKELPLNLENWILNFADSSEFSDRERRAYIWANHLLSKLNSFEISTAILGLLPTGDRTEYNIADISAGFIIYQNDNPSARKVRMSYAGVSSVEVEGNNYAFGIVIGISMPESVDISENTYELSQLITIQGFPVLAEYRIIDEHAPPHPLGVVSSCYVKPRYGKRFIGPSWSDGIIIARHTLASIGFSTGVSVPMSSGVSMKVVDIDSATTIDAAIIDCTSMSSSASRLALATIAPGSLVNTYTVTRTFSATVLRIFEHPHYVGNMFSHRVFVDSVGIKGDSGSLVLSTVKADAVGIYIGKTLGTPPEGIIQAMRQIVEYFDVEIFN</sequence>
<comment type="caution">
    <text evidence="1">The sequence shown here is derived from an EMBL/GenBank/DDBJ whole genome shotgun (WGS) entry which is preliminary data.</text>
</comment>